<reference evidence="1 2" key="1">
    <citation type="submission" date="2015-09" db="EMBL/GenBank/DDBJ databases">
        <authorList>
            <consortium name="Pathogen Informatics"/>
        </authorList>
    </citation>
    <scope>NUCLEOTIDE SEQUENCE [LARGE SCALE GENOMIC DNA]</scope>
    <source>
        <strain evidence="1 2">2789STDY5608854</strain>
    </source>
</reference>
<dbReference type="Proteomes" id="UP000095746">
    <property type="component" value="Unassembled WGS sequence"/>
</dbReference>
<dbReference type="AlphaFoldDB" id="A0A174JYH5"/>
<evidence type="ECO:0000313" key="1">
    <source>
        <dbReference type="EMBL" id="CUP02648.1"/>
    </source>
</evidence>
<proteinExistence type="predicted"/>
<accession>A0A174JYH5</accession>
<evidence type="ECO:0000313" key="2">
    <source>
        <dbReference type="Proteomes" id="UP000095746"/>
    </source>
</evidence>
<organism evidence="1 2">
    <name type="scientific">Flavonifractor plautii</name>
    <name type="common">Fusobacterium plautii</name>
    <dbReference type="NCBI Taxonomy" id="292800"/>
    <lineage>
        <taxon>Bacteria</taxon>
        <taxon>Bacillati</taxon>
        <taxon>Bacillota</taxon>
        <taxon>Clostridia</taxon>
        <taxon>Eubacteriales</taxon>
        <taxon>Oscillospiraceae</taxon>
        <taxon>Flavonifractor</taxon>
    </lineage>
</organism>
<protein>
    <recommendedName>
        <fullName evidence="3">SLH domain-containing protein</fullName>
    </recommendedName>
</protein>
<dbReference type="EMBL" id="CYZT01000236">
    <property type="protein sequence ID" value="CUP02648.1"/>
    <property type="molecule type" value="Genomic_DNA"/>
</dbReference>
<evidence type="ECO:0008006" key="3">
    <source>
        <dbReference type="Google" id="ProtNLM"/>
    </source>
</evidence>
<sequence>MLLVAAGYDAQLEGLTGNDWAIKTASLASTLGIFDDLTAPTGDPLTRDNAALLIYNALDIEMIQKYENGYAIAFEDHRTLLSTKYGVYKVEGVVTGNEWAQLEDTDSEDALATGKTKMDHVKVYKSTTSNTVVGEYEEEKNPVIFNVSTPVDMLGQTVTMYVRKTTVLANSEVLGVYVNGNNNVVKTTADTQDTMKDFLKGTGLSVDGDTAYYVNYGVMKDEAAATKAMGFESGDRFNSVKGKTNGYGVELTAIDNDNDGEVEYVLYLQETLSQVIAKSDSKETTTLNTFNSNKAIDNEDIVTEADLAEGDLVLTVSYGGRYYVSEPQVITGQMESYAANKEKEQTITVGGTEYHPSYIQYKADTADNTYEFDVLKCDNGGVEFDSDYDFILDSNGNVIAYRPSEQGLYDYALVLDSGYEPGAFASDASGKIKVLLADGTEGVYTLNFSASAKNVGEQVADVLTTNSHTEKYSKNQGIQELKGFLGTSDSDNSATAPWKTPVETGNTGAFVNKNIDTTGTAGINDADYKDGRAAGYVIAYSLNDDNVLTIKSIVGSNDEVSAVTSVFNPADVKQQAMSSAYETGAARIRYNSNNSQITVDKNTVAFYYDNSTPSDITYGVAVGYNEMAHVDNNKIVSARFLDSKSTLASTVLFDAEGVAVEKDYAFVLSRSSVDSKYATLNVVLMDGTVTTLKITRDDYNSIFNTSDDFSIPYAYTTDGNGVSDLTKPNFSSDDNQASNLEIVRGYARQLRTGTVALYTDKTMTNLVNGAYGDGTFTYENNIWNVEDVDNSYEKAPVGSFSENVGREVVMVIDSDKNIVRAAYILSTLDGVYAGQISVAAAAETGVNTNSTKLATATVTKPAGGTGALTYEWFKCDDAAGSNPVSLKNDANYTVSSSGVTSVLNVKAGVLTAGDHYFKVVATYTETGKVATTADDVVKVTVAAAPAAGSLSISNTDLTTPTVMKNGTPVTVAAGTSLYLGFSEGDKVQIVSSDIKANSYWKVAGTVYQASGAGILSFTMPKTDLTIAKADQQVKYTLGEGVSLTGTDYDVATGYAPVGTTVTITVAPANGTGVLVSNDGELKSAATGSTVGSAIATAGTFTPTNAESDVYMNAAAKVTTTGVDVKLGNSTGSAVSANDYVLVGEKVFVEATADGTNGDVILANTYTADGEDKKTSSGDGTTKASIIYTMTNADVNFTTGADNPKP</sequence>
<gene>
    <name evidence="1" type="ORF">ERS852411_02555</name>
</gene>
<name>A0A174JYH5_FLAPL</name>